<feature type="region of interest" description="Disordered" evidence="1">
    <location>
        <begin position="1"/>
        <end position="72"/>
    </location>
</feature>
<dbReference type="EMBL" id="CP053923">
    <property type="protein sequence ID" value="QNT69908.1"/>
    <property type="molecule type" value="Genomic_DNA"/>
</dbReference>
<dbReference type="KEGG" id="dvn:HQ394_11965"/>
<organism evidence="2 3">
    <name type="scientific">Defluviicoccus vanus</name>
    <dbReference type="NCBI Taxonomy" id="111831"/>
    <lineage>
        <taxon>Bacteria</taxon>
        <taxon>Pseudomonadati</taxon>
        <taxon>Pseudomonadota</taxon>
        <taxon>Alphaproteobacteria</taxon>
        <taxon>Rhodospirillales</taxon>
        <taxon>Rhodospirillaceae</taxon>
        <taxon>Defluviicoccus</taxon>
    </lineage>
</organism>
<reference evidence="2 3" key="1">
    <citation type="submission" date="2020-05" db="EMBL/GenBank/DDBJ databases">
        <title>Complete closed genome sequence of Defluviicoccus vanus.</title>
        <authorList>
            <person name="Bessarab I."/>
            <person name="Arumugam K."/>
            <person name="Maszenan A.M."/>
            <person name="Seviour R.J."/>
            <person name="Williams R.B."/>
        </authorList>
    </citation>
    <scope>NUCLEOTIDE SEQUENCE [LARGE SCALE GENOMIC DNA]</scope>
    <source>
        <strain evidence="2 3">Ben 114</strain>
    </source>
</reference>
<proteinExistence type="predicted"/>
<dbReference type="AlphaFoldDB" id="A0A7H1N2H2"/>
<evidence type="ECO:0000313" key="2">
    <source>
        <dbReference type="EMBL" id="QNT69908.1"/>
    </source>
</evidence>
<dbReference type="RefSeq" id="WP_190260419.1">
    <property type="nucleotide sequence ID" value="NZ_CP053923.1"/>
</dbReference>
<keyword evidence="3" id="KW-1185">Reference proteome</keyword>
<dbReference type="Proteomes" id="UP000516369">
    <property type="component" value="Chromosome"/>
</dbReference>
<protein>
    <submittedName>
        <fullName evidence="2">Uncharacterized protein</fullName>
    </submittedName>
</protein>
<feature type="compositionally biased region" description="Basic and acidic residues" evidence="1">
    <location>
        <begin position="30"/>
        <end position="63"/>
    </location>
</feature>
<evidence type="ECO:0000313" key="3">
    <source>
        <dbReference type="Proteomes" id="UP000516369"/>
    </source>
</evidence>
<evidence type="ECO:0000256" key="1">
    <source>
        <dbReference type="SAM" id="MobiDB-lite"/>
    </source>
</evidence>
<accession>A0A7H1N2H2</accession>
<sequence>MAVPVEDAPPPVFALPGDLPAEPAEAAMVGEDRGQAEGEMLERESEPSPATEDLRRTEVIHVGEDDDDEQHKARRGWWTRFLT</sequence>
<gene>
    <name evidence="2" type="ORF">HQ394_11965</name>
</gene>
<name>A0A7H1N2H2_9PROT</name>